<protein>
    <submittedName>
        <fullName evidence="2">Uncharacterized protein</fullName>
    </submittedName>
</protein>
<dbReference type="EMBL" id="PQXJ01000068">
    <property type="protein sequence ID" value="TGO66096.1"/>
    <property type="molecule type" value="Genomic_DNA"/>
</dbReference>
<gene>
    <name evidence="2" type="ORF">BOTNAR_0068g00070</name>
</gene>
<evidence type="ECO:0000256" key="1">
    <source>
        <dbReference type="SAM" id="MobiDB-lite"/>
    </source>
</evidence>
<dbReference type="AlphaFoldDB" id="A0A4Z1IXN3"/>
<name>A0A4Z1IXN3_9HELO</name>
<accession>A0A4Z1IXN3</accession>
<comment type="caution">
    <text evidence="2">The sequence shown here is derived from an EMBL/GenBank/DDBJ whole genome shotgun (WGS) entry which is preliminary data.</text>
</comment>
<reference evidence="2 3" key="1">
    <citation type="submission" date="2017-12" db="EMBL/GenBank/DDBJ databases">
        <title>Comparative genomics of Botrytis spp.</title>
        <authorList>
            <person name="Valero-Jimenez C.A."/>
            <person name="Tapia P."/>
            <person name="Veloso J."/>
            <person name="Silva-Moreno E."/>
            <person name="Staats M."/>
            <person name="Valdes J.H."/>
            <person name="Van Kan J.A.L."/>
        </authorList>
    </citation>
    <scope>NUCLEOTIDE SEQUENCE [LARGE SCALE GENOMIC DNA]</scope>
    <source>
        <strain evidence="2 3">MUCL2120</strain>
    </source>
</reference>
<feature type="compositionally biased region" description="Basic residues" evidence="1">
    <location>
        <begin position="45"/>
        <end position="61"/>
    </location>
</feature>
<proteinExistence type="predicted"/>
<dbReference type="Proteomes" id="UP000297452">
    <property type="component" value="Unassembled WGS sequence"/>
</dbReference>
<keyword evidence="3" id="KW-1185">Reference proteome</keyword>
<evidence type="ECO:0000313" key="3">
    <source>
        <dbReference type="Proteomes" id="UP000297452"/>
    </source>
</evidence>
<organism evidence="2 3">
    <name type="scientific">Botryotinia narcissicola</name>
    <dbReference type="NCBI Taxonomy" id="278944"/>
    <lineage>
        <taxon>Eukaryota</taxon>
        <taxon>Fungi</taxon>
        <taxon>Dikarya</taxon>
        <taxon>Ascomycota</taxon>
        <taxon>Pezizomycotina</taxon>
        <taxon>Leotiomycetes</taxon>
        <taxon>Helotiales</taxon>
        <taxon>Sclerotiniaceae</taxon>
        <taxon>Botryotinia</taxon>
    </lineage>
</organism>
<sequence length="67" mass="7866">MLLNRSINYTGLQGREMLMSMERSGVKRALTIACHLTLRNYQRSGAKKQKRRHLSKLRNTKSFRLNC</sequence>
<evidence type="ECO:0000313" key="2">
    <source>
        <dbReference type="EMBL" id="TGO66096.1"/>
    </source>
</evidence>
<feature type="region of interest" description="Disordered" evidence="1">
    <location>
        <begin position="44"/>
        <end position="67"/>
    </location>
</feature>